<protein>
    <submittedName>
        <fullName evidence="1">Uncharacterized protein</fullName>
    </submittedName>
</protein>
<gene>
    <name evidence="1" type="ORF">LCY76_02330</name>
</gene>
<proteinExistence type="predicted"/>
<organism evidence="1 2">
    <name type="scientific">Fictibacillus marinisediminis</name>
    <dbReference type="NCBI Taxonomy" id="2878389"/>
    <lineage>
        <taxon>Bacteria</taxon>
        <taxon>Bacillati</taxon>
        <taxon>Bacillota</taxon>
        <taxon>Bacilli</taxon>
        <taxon>Bacillales</taxon>
        <taxon>Fictibacillaceae</taxon>
        <taxon>Fictibacillus</taxon>
    </lineage>
</organism>
<evidence type="ECO:0000313" key="1">
    <source>
        <dbReference type="EMBL" id="MCK6255462.1"/>
    </source>
</evidence>
<dbReference type="RefSeq" id="WP_248251286.1">
    <property type="nucleotide sequence ID" value="NZ_JAIWJX010000002.1"/>
</dbReference>
<dbReference type="Proteomes" id="UP001139011">
    <property type="component" value="Unassembled WGS sequence"/>
</dbReference>
<comment type="caution">
    <text evidence="1">The sequence shown here is derived from an EMBL/GenBank/DDBJ whole genome shotgun (WGS) entry which is preliminary data.</text>
</comment>
<reference evidence="1" key="1">
    <citation type="submission" date="2021-09" db="EMBL/GenBank/DDBJ databases">
        <title>Genome analysis of Fictibacillus sp. KIGAM418 isolated from marine sediment.</title>
        <authorList>
            <person name="Seo M.-J."/>
            <person name="Cho E.-S."/>
            <person name="Hwang C.Y."/>
        </authorList>
    </citation>
    <scope>NUCLEOTIDE SEQUENCE</scope>
    <source>
        <strain evidence="1">KIGAM418</strain>
    </source>
</reference>
<accession>A0A9X2BDV2</accession>
<sequence>MHIHEIIACLEAIYLDYYDGLYNEHQMKFMLKKLYLDSNIPINEWSEILLDAQWKYGTEEDYELKRQQLMEEET</sequence>
<dbReference type="AlphaFoldDB" id="A0A9X2BDV2"/>
<name>A0A9X2BDV2_9BACL</name>
<dbReference type="EMBL" id="JAIWJX010000002">
    <property type="protein sequence ID" value="MCK6255462.1"/>
    <property type="molecule type" value="Genomic_DNA"/>
</dbReference>
<evidence type="ECO:0000313" key="2">
    <source>
        <dbReference type="Proteomes" id="UP001139011"/>
    </source>
</evidence>
<keyword evidence="2" id="KW-1185">Reference proteome</keyword>